<evidence type="ECO:0000256" key="3">
    <source>
        <dbReference type="ARBA" id="ARBA00022737"/>
    </source>
</evidence>
<dbReference type="GO" id="GO:0006397">
    <property type="term" value="P:mRNA processing"/>
    <property type="evidence" value="ECO:0007669"/>
    <property type="project" value="UniProtKB-KW"/>
</dbReference>
<dbReference type="InterPro" id="IPR035979">
    <property type="entry name" value="RBD_domain_sf"/>
</dbReference>
<evidence type="ECO:0000259" key="8">
    <source>
        <dbReference type="PROSITE" id="PS50102"/>
    </source>
</evidence>
<dbReference type="Pfam" id="PF23240">
    <property type="entry name" value="HAT_PRP39_N"/>
    <property type="match status" value="1"/>
</dbReference>
<keyword evidence="2" id="KW-0507">mRNA processing</keyword>
<dbReference type="Gene3D" id="1.25.40.10">
    <property type="entry name" value="Tetratricopeptide repeat domain"/>
    <property type="match status" value="2"/>
</dbReference>
<dbReference type="PANTHER" id="PTHR17204:SF25">
    <property type="entry name" value="RRM DOMAIN-CONTAINING PROTEIN"/>
    <property type="match status" value="1"/>
</dbReference>
<dbReference type="GO" id="GO:0005634">
    <property type="term" value="C:nucleus"/>
    <property type="evidence" value="ECO:0007669"/>
    <property type="project" value="UniProtKB-SubCell"/>
</dbReference>
<evidence type="ECO:0000256" key="7">
    <source>
        <dbReference type="PROSITE-ProRule" id="PRU00176"/>
    </source>
</evidence>
<gene>
    <name evidence="9" type="ORF">BLA29_000094</name>
</gene>
<dbReference type="SMART" id="SM00386">
    <property type="entry name" value="HAT"/>
    <property type="match status" value="8"/>
</dbReference>
<protein>
    <submittedName>
        <fullName evidence="9">Squamous cell carcinoma antigen recognized by T-cells 3-like</fullName>
    </submittedName>
</protein>
<dbReference type="Gene3D" id="3.30.70.330">
    <property type="match status" value="3"/>
</dbReference>
<keyword evidence="10" id="KW-1185">Reference proteome</keyword>
<dbReference type="EMBL" id="MUJZ01015383">
    <property type="protein sequence ID" value="OTF81078.1"/>
    <property type="molecule type" value="Genomic_DNA"/>
</dbReference>
<dbReference type="PROSITE" id="PS50102">
    <property type="entry name" value="RRM"/>
    <property type="match status" value="2"/>
</dbReference>
<dbReference type="SUPFAM" id="SSF48452">
    <property type="entry name" value="TPR-like"/>
    <property type="match status" value="1"/>
</dbReference>
<evidence type="ECO:0000256" key="2">
    <source>
        <dbReference type="ARBA" id="ARBA00022664"/>
    </source>
</evidence>
<dbReference type="Pfam" id="PF00076">
    <property type="entry name" value="RRM_1"/>
    <property type="match status" value="2"/>
</dbReference>
<reference evidence="9 10" key="1">
    <citation type="submission" date="2017-03" db="EMBL/GenBank/DDBJ databases">
        <title>Genome Survey of Euroglyphus maynei.</title>
        <authorList>
            <person name="Arlian L.G."/>
            <person name="Morgan M.S."/>
            <person name="Rider S.D."/>
        </authorList>
    </citation>
    <scope>NUCLEOTIDE SEQUENCE [LARGE SCALE GENOMIC DNA]</scope>
    <source>
        <strain evidence="9">Arlian Lab</strain>
        <tissue evidence="9">Whole body</tissue>
    </source>
</reference>
<evidence type="ECO:0000256" key="5">
    <source>
        <dbReference type="ARBA" id="ARBA00023187"/>
    </source>
</evidence>
<dbReference type="SMART" id="SM00360">
    <property type="entry name" value="RRM"/>
    <property type="match status" value="2"/>
</dbReference>
<keyword evidence="5" id="KW-0508">mRNA splicing</keyword>
<dbReference type="GO" id="GO:0008380">
    <property type="term" value="P:RNA splicing"/>
    <property type="evidence" value="ECO:0007669"/>
    <property type="project" value="UniProtKB-KW"/>
</dbReference>
<feature type="non-terminal residue" evidence="9">
    <location>
        <position position="685"/>
    </location>
</feature>
<dbReference type="InterPro" id="IPR012677">
    <property type="entry name" value="Nucleotide-bd_a/b_plait_sf"/>
</dbReference>
<dbReference type="AlphaFoldDB" id="A0A1Y3BMC6"/>
<proteinExistence type="predicted"/>
<keyword evidence="6" id="KW-0539">Nucleus</keyword>
<dbReference type="GO" id="GO:0003723">
    <property type="term" value="F:RNA binding"/>
    <property type="evidence" value="ECO:0007669"/>
    <property type="project" value="UniProtKB-UniRule"/>
</dbReference>
<evidence type="ECO:0000256" key="1">
    <source>
        <dbReference type="ARBA" id="ARBA00004123"/>
    </source>
</evidence>
<dbReference type="CDD" id="cd12391">
    <property type="entry name" value="RRM1_SART3"/>
    <property type="match status" value="1"/>
</dbReference>
<evidence type="ECO:0000256" key="6">
    <source>
        <dbReference type="ARBA" id="ARBA00023242"/>
    </source>
</evidence>
<dbReference type="InterPro" id="IPR034217">
    <property type="entry name" value="SART3_RRM1"/>
</dbReference>
<comment type="subcellular location">
    <subcellularLocation>
        <location evidence="1">Nucleus</location>
    </subcellularLocation>
</comment>
<evidence type="ECO:0000256" key="4">
    <source>
        <dbReference type="ARBA" id="ARBA00022884"/>
    </source>
</evidence>
<dbReference type="PANTHER" id="PTHR17204">
    <property type="entry name" value="PRE-MRNA PROCESSING PROTEIN PRP39-RELATED"/>
    <property type="match status" value="1"/>
</dbReference>
<organism evidence="9 10">
    <name type="scientific">Euroglyphus maynei</name>
    <name type="common">Mayne's house dust mite</name>
    <dbReference type="NCBI Taxonomy" id="6958"/>
    <lineage>
        <taxon>Eukaryota</taxon>
        <taxon>Metazoa</taxon>
        <taxon>Ecdysozoa</taxon>
        <taxon>Arthropoda</taxon>
        <taxon>Chelicerata</taxon>
        <taxon>Arachnida</taxon>
        <taxon>Acari</taxon>
        <taxon>Acariformes</taxon>
        <taxon>Sarcoptiformes</taxon>
        <taxon>Astigmata</taxon>
        <taxon>Psoroptidia</taxon>
        <taxon>Analgoidea</taxon>
        <taxon>Pyroglyphidae</taxon>
        <taxon>Pyroglyphinae</taxon>
        <taxon>Euroglyphus</taxon>
    </lineage>
</organism>
<dbReference type="Proteomes" id="UP000194236">
    <property type="component" value="Unassembled WGS sequence"/>
</dbReference>
<feature type="domain" description="RRM" evidence="8">
    <location>
        <begin position="524"/>
        <end position="600"/>
    </location>
</feature>
<accession>A0A1Y3BMC6</accession>
<comment type="caution">
    <text evidence="9">The sequence shown here is derived from an EMBL/GenBank/DDBJ whole genome shotgun (WGS) entry which is preliminary data.</text>
</comment>
<keyword evidence="3" id="KW-0677">Repeat</keyword>
<feature type="domain" description="RRM" evidence="8">
    <location>
        <begin position="613"/>
        <end position="685"/>
    </location>
</feature>
<dbReference type="InterPro" id="IPR003107">
    <property type="entry name" value="HAT"/>
</dbReference>
<evidence type="ECO:0000313" key="10">
    <source>
        <dbReference type="Proteomes" id="UP000194236"/>
    </source>
</evidence>
<dbReference type="InterPro" id="IPR000504">
    <property type="entry name" value="RRM_dom"/>
</dbReference>
<dbReference type="OrthoDB" id="360390at2759"/>
<dbReference type="SUPFAM" id="SSF54928">
    <property type="entry name" value="RNA-binding domain, RBD"/>
    <property type="match status" value="1"/>
</dbReference>
<evidence type="ECO:0000313" key="9">
    <source>
        <dbReference type="EMBL" id="OTF81078.1"/>
    </source>
</evidence>
<name>A0A1Y3BMC6_EURMA</name>
<dbReference type="InterPro" id="IPR011990">
    <property type="entry name" value="TPR-like_helical_dom_sf"/>
</dbReference>
<keyword evidence="4 7" id="KW-0694">RNA-binding</keyword>
<sequence>MNKVYPLSPKLWKEWIQDEISISNTPEQCKNILDLYKRAVSEYLDIDLWIDYINYVIKQRNLMEIDTIRKILDEAVAHAGLHAKRGSIIWTLYRNFEMSILEGLDEQKLFQQQINRIYDLYCRQISIPLNGIEEVYREFSEWLDKMENDFQINLKQNENFSKIETKYNKALKKYKLLEKYENALENSESPHYQQYVEYLEFVKSNDDDLARTQCLFERAITDNCLQLDLWFDYLTYCDSKFVVEEILLPIYERATLNCYWDGNIWCRYLEAAERVSCMEKSSKDLQTQLSSILERALKCVSFDYYLNLWITYLCFIRRMTNKIGWNNDEAVENLRNTFRSAIDQLEPYKDADYCYPIYNLYADIETKFCKNLINGRTIWNEFLNKSTSLKYQAEIWLDYGHFELLNGDIEHVRQILLKGLNTCKDVPEKIGEWLLKLERTYGDNINVFYQLKIKYEKIMKKINEKRLRQQNVECNVQTKSMGTTKRKADNNLMDKNEDSMNKKKKLTNDQHGVTVKTDESKREETVFVSNLDFNVDEDELRKIFSKFGEVRDVRLVLNYKGLSKGYAFVEFNHINSVQKALKHDRMLIRQRPAFITEMDKRKNFQYGRNKEDNKLFIKNIPLEISEEELLNKVFPEYRESIISARLVTRRDGRSRGIAYIDMKDAETAAKAVQEKNDFELLDRKL</sequence>